<dbReference type="PANTHER" id="PTHR48099:SF5">
    <property type="entry name" value="C-1-TETRAHYDROFOLATE SYNTHASE, CYTOPLASMIC"/>
    <property type="match status" value="1"/>
</dbReference>
<dbReference type="Pfam" id="PF02882">
    <property type="entry name" value="THF_DHG_CYH_C"/>
    <property type="match status" value="1"/>
</dbReference>
<dbReference type="GO" id="GO:0004477">
    <property type="term" value="F:methenyltetrahydrofolate cyclohydrolase activity"/>
    <property type="evidence" value="ECO:0007669"/>
    <property type="project" value="UniProtKB-EC"/>
</dbReference>
<reference evidence="6" key="1">
    <citation type="submission" date="2020-10" db="EMBL/GenBank/DDBJ databases">
        <authorList>
            <person name="Gilroy R."/>
        </authorList>
    </citation>
    <scope>NUCLEOTIDE SEQUENCE</scope>
    <source>
        <strain evidence="6">1748</strain>
    </source>
</reference>
<accession>A0A9D9D9E3</accession>
<dbReference type="AlphaFoldDB" id="A0A9D9D9E3"/>
<dbReference type="EMBL" id="JADING010000065">
    <property type="protein sequence ID" value="MBO8414303.1"/>
    <property type="molecule type" value="Genomic_DNA"/>
</dbReference>
<dbReference type="InterPro" id="IPR020867">
    <property type="entry name" value="THF_DH/CycHdrlase_CS"/>
</dbReference>
<evidence type="ECO:0000259" key="5">
    <source>
        <dbReference type="PROSITE" id="PS50006"/>
    </source>
</evidence>
<keyword evidence="3" id="KW-0378">Hydrolase</keyword>
<dbReference type="Gene3D" id="3.40.50.720">
    <property type="entry name" value="NAD(P)-binding Rossmann-like Domain"/>
    <property type="match status" value="1"/>
</dbReference>
<keyword evidence="4" id="KW-0560">Oxidoreductase</keyword>
<gene>
    <name evidence="6" type="ORF">IAC78_02355</name>
</gene>
<dbReference type="InterPro" id="IPR000253">
    <property type="entry name" value="FHA_dom"/>
</dbReference>
<dbReference type="Gene3D" id="3.40.50.10860">
    <property type="entry name" value="Leucine Dehydrogenase, chain A, domain 1"/>
    <property type="match status" value="1"/>
</dbReference>
<organism evidence="6 7">
    <name type="scientific">Candidatus Scatoplasma merdavium</name>
    <dbReference type="NCBI Taxonomy" id="2840932"/>
    <lineage>
        <taxon>Bacteria</taxon>
        <taxon>Bacillati</taxon>
        <taxon>Bacillota</taxon>
        <taxon>Bacilli</taxon>
        <taxon>Bacillales</taxon>
        <taxon>Candidatus Scatoplasma</taxon>
    </lineage>
</organism>
<dbReference type="PROSITE" id="PS50006">
    <property type="entry name" value="FHA_DOMAIN"/>
    <property type="match status" value="1"/>
</dbReference>
<evidence type="ECO:0000256" key="4">
    <source>
        <dbReference type="ARBA" id="ARBA00023002"/>
    </source>
</evidence>
<dbReference type="GO" id="GO:0008652">
    <property type="term" value="P:amino acid biosynthetic process"/>
    <property type="evidence" value="ECO:0007669"/>
    <property type="project" value="UniProtKB-KW"/>
</dbReference>
<proteinExistence type="predicted"/>
<sequence>MIELRGKPVKDRIIEKLNKRILSGQKVNFKLIYNPKFSEALAYANQIDKLASKLNQSVERFEISNFSEAVKALNTSKNDPLANICICRPLGVLDEDKLISSVPSNMDGDMLTPLNRGKLASGEIQYLTSTAQAVRLILSYYQIELKGKNVLVLGRSNSVGLPISLMCLISSACITTVHSQVPVEKIKQQVKLADVIISATGARNIISKDDFKSHQVLIDCGYHDDGKGDFDFIPNIYAYTPVPGGIGPITISCLIENAFFLKYGE</sequence>
<dbReference type="InterPro" id="IPR000672">
    <property type="entry name" value="THF_DH/CycHdrlase"/>
</dbReference>
<feature type="domain" description="FHA" evidence="5">
    <location>
        <begin position="151"/>
        <end position="202"/>
    </location>
</feature>
<reference evidence="6" key="2">
    <citation type="journal article" date="2021" name="PeerJ">
        <title>Extensive microbial diversity within the chicken gut microbiome revealed by metagenomics and culture.</title>
        <authorList>
            <person name="Gilroy R."/>
            <person name="Ravi A."/>
            <person name="Getino M."/>
            <person name="Pursley I."/>
            <person name="Horton D.L."/>
            <person name="Alikhan N.F."/>
            <person name="Baker D."/>
            <person name="Gharbi K."/>
            <person name="Hall N."/>
            <person name="Watson M."/>
            <person name="Adriaenssens E.M."/>
            <person name="Foster-Nyarko E."/>
            <person name="Jarju S."/>
            <person name="Secka A."/>
            <person name="Antonio M."/>
            <person name="Oren A."/>
            <person name="Chaudhuri R.R."/>
            <person name="La Ragione R."/>
            <person name="Hildebrand F."/>
            <person name="Pallen M.J."/>
        </authorList>
    </citation>
    <scope>NUCLEOTIDE SEQUENCE</scope>
    <source>
        <strain evidence="6">1748</strain>
    </source>
</reference>
<dbReference type="SUPFAM" id="SSF51735">
    <property type="entry name" value="NAD(P)-binding Rossmann-fold domains"/>
    <property type="match status" value="1"/>
</dbReference>
<dbReference type="EC" id="3.5.4.9" evidence="1"/>
<name>A0A9D9D9E3_9BACL</name>
<evidence type="ECO:0000313" key="7">
    <source>
        <dbReference type="Proteomes" id="UP000823629"/>
    </source>
</evidence>
<keyword evidence="2" id="KW-0028">Amino-acid biosynthesis</keyword>
<protein>
    <recommendedName>
        <fullName evidence="1">methenyltetrahydrofolate cyclohydrolase</fullName>
        <ecNumber evidence="1">3.5.4.9</ecNumber>
    </recommendedName>
</protein>
<dbReference type="Proteomes" id="UP000823629">
    <property type="component" value="Unassembled WGS sequence"/>
</dbReference>
<dbReference type="GO" id="GO:0005829">
    <property type="term" value="C:cytosol"/>
    <property type="evidence" value="ECO:0007669"/>
    <property type="project" value="TreeGrafter"/>
</dbReference>
<evidence type="ECO:0000256" key="3">
    <source>
        <dbReference type="ARBA" id="ARBA00022801"/>
    </source>
</evidence>
<evidence type="ECO:0000256" key="1">
    <source>
        <dbReference type="ARBA" id="ARBA00012776"/>
    </source>
</evidence>
<evidence type="ECO:0000256" key="2">
    <source>
        <dbReference type="ARBA" id="ARBA00022605"/>
    </source>
</evidence>
<dbReference type="InterPro" id="IPR020631">
    <property type="entry name" value="THF_DH/CycHdrlase_NAD-bd_dom"/>
</dbReference>
<dbReference type="GO" id="GO:0004488">
    <property type="term" value="F:methylenetetrahydrofolate dehydrogenase (NADP+) activity"/>
    <property type="evidence" value="ECO:0007669"/>
    <property type="project" value="InterPro"/>
</dbReference>
<dbReference type="InterPro" id="IPR036291">
    <property type="entry name" value="NAD(P)-bd_dom_sf"/>
</dbReference>
<comment type="caution">
    <text evidence="6">The sequence shown here is derived from an EMBL/GenBank/DDBJ whole genome shotgun (WGS) entry which is preliminary data.</text>
</comment>
<dbReference type="PRINTS" id="PR00085">
    <property type="entry name" value="THFDHDRGNASE"/>
</dbReference>
<evidence type="ECO:0000313" key="6">
    <source>
        <dbReference type="EMBL" id="MBO8414303.1"/>
    </source>
</evidence>
<dbReference type="PANTHER" id="PTHR48099">
    <property type="entry name" value="C-1-TETRAHYDROFOLATE SYNTHASE, CYTOPLASMIC-RELATED"/>
    <property type="match status" value="1"/>
</dbReference>
<dbReference type="PROSITE" id="PS00767">
    <property type="entry name" value="THF_DHG_CYH_2"/>
    <property type="match status" value="1"/>
</dbReference>
<dbReference type="GO" id="GO:0035999">
    <property type="term" value="P:tetrahydrofolate interconversion"/>
    <property type="evidence" value="ECO:0007669"/>
    <property type="project" value="TreeGrafter"/>
</dbReference>